<evidence type="ECO:0000313" key="1">
    <source>
        <dbReference type="EMBL" id="KAL0941496.1"/>
    </source>
</evidence>
<organism evidence="1 2">
    <name type="scientific">Colletotrichum truncatum</name>
    <name type="common">Anthracnose fungus</name>
    <name type="synonym">Colletotrichum capsici</name>
    <dbReference type="NCBI Taxonomy" id="5467"/>
    <lineage>
        <taxon>Eukaryota</taxon>
        <taxon>Fungi</taxon>
        <taxon>Dikarya</taxon>
        <taxon>Ascomycota</taxon>
        <taxon>Pezizomycotina</taxon>
        <taxon>Sordariomycetes</taxon>
        <taxon>Hypocreomycetidae</taxon>
        <taxon>Glomerellales</taxon>
        <taxon>Glomerellaceae</taxon>
        <taxon>Colletotrichum</taxon>
        <taxon>Colletotrichum truncatum species complex</taxon>
    </lineage>
</organism>
<dbReference type="Proteomes" id="UP000805649">
    <property type="component" value="Unassembled WGS sequence"/>
</dbReference>
<name>A0ACC3ZBL6_COLTU</name>
<dbReference type="EMBL" id="VUJX02000002">
    <property type="protein sequence ID" value="KAL0941496.1"/>
    <property type="molecule type" value="Genomic_DNA"/>
</dbReference>
<accession>A0ACC3ZBL6</accession>
<protein>
    <submittedName>
        <fullName evidence="1">Alcohol dehydrogenase</fullName>
    </submittedName>
</protein>
<evidence type="ECO:0000313" key="2">
    <source>
        <dbReference type="Proteomes" id="UP000805649"/>
    </source>
</evidence>
<gene>
    <name evidence="1" type="ORF">CTRU02_204259</name>
</gene>
<comment type="caution">
    <text evidence="1">The sequence shown here is derived from an EMBL/GenBank/DDBJ whole genome shotgun (WGS) entry which is preliminary data.</text>
</comment>
<reference evidence="1 2" key="1">
    <citation type="journal article" date="2020" name="Phytopathology">
        <title>Genome Sequence Resources of Colletotrichum truncatum, C. plurivorum, C. musicola, and C. sojae: Four Species Pathogenic to Soybean (Glycine max).</title>
        <authorList>
            <person name="Rogerio F."/>
            <person name="Boufleur T.R."/>
            <person name="Ciampi-Guillardi M."/>
            <person name="Sukno S.A."/>
            <person name="Thon M.R."/>
            <person name="Massola Junior N.S."/>
            <person name="Baroncelli R."/>
        </authorList>
    </citation>
    <scope>NUCLEOTIDE SEQUENCE [LARGE SCALE GENOMIC DNA]</scope>
    <source>
        <strain evidence="1 2">CMES1059</strain>
    </source>
</reference>
<proteinExistence type="predicted"/>
<sequence>MTRSIYLSADGQLSVTEKPEDYVPQKSQALISVKYSGANHCDLTFFHFGLNSFTTGFEFAGIVESTGPESDLKVGDSVLGISPVCFPQPSSFGAHQDNAIVEDRLAYRVPAGLELKDAAAVAMGAHTAVDAIFNVLGFGLPAAGVTGADPTNHPIIIWGGASSVGVAAIKLAKVAGFNPIIVTASSKNHTALQDVGATHCFDYQSPTITEDIRATVRELGVTLSTGFDTVGKGVVIPDFDTEKTSPALLRKSLSEDVSADSLKLACTLPVRHDPAFGFCTSYRPPGDIGAMGHPQNPEFPIRTRKIMDYYLSAVERVPTHPNVVIVKGGEAGIKAIQKVASGGASFEKLVVEHPI</sequence>
<keyword evidence="2" id="KW-1185">Reference proteome</keyword>